<dbReference type="PANTHER" id="PTHR38767">
    <property type="entry name" value="DNA POLYMERASE III SUBUNIT CHI"/>
    <property type="match status" value="1"/>
</dbReference>
<organism evidence="1 2">
    <name type="scientific">Parvularcula marina</name>
    <dbReference type="NCBI Taxonomy" id="2292771"/>
    <lineage>
        <taxon>Bacteria</taxon>
        <taxon>Pseudomonadati</taxon>
        <taxon>Pseudomonadota</taxon>
        <taxon>Alphaproteobacteria</taxon>
        <taxon>Parvularculales</taxon>
        <taxon>Parvularculaceae</taxon>
        <taxon>Parvularcula</taxon>
    </lineage>
</organism>
<dbReference type="NCBIfam" id="NF004347">
    <property type="entry name" value="PRK05728.1-4"/>
    <property type="match status" value="1"/>
</dbReference>
<dbReference type="InParanoid" id="A0A371R8G5"/>
<sequence length="146" mass="16153">MTEILFYHIERGSPSDVLPGLLERTLSRGWTAVVRCRDEGELRALDDHLWTYHDESFLPHGAGAADERVPVWLTTGDELPKGRDVLFALSAETFRPEGLNGLTRAVLMFGASDAPAAREAWKAVKGAGAEATYWKQDEDGRWVKAG</sequence>
<dbReference type="GO" id="GO:0006260">
    <property type="term" value="P:DNA replication"/>
    <property type="evidence" value="ECO:0007669"/>
    <property type="project" value="InterPro"/>
</dbReference>
<dbReference type="InterPro" id="IPR007459">
    <property type="entry name" value="DNA_pol3_chi"/>
</dbReference>
<keyword evidence="2" id="KW-1185">Reference proteome</keyword>
<protein>
    <submittedName>
        <fullName evidence="1">DNA polymerase III subunit chi</fullName>
    </submittedName>
</protein>
<proteinExistence type="predicted"/>
<accession>A0A371R8G5</accession>
<name>A0A371R8G5_9PROT</name>
<evidence type="ECO:0000313" key="2">
    <source>
        <dbReference type="Proteomes" id="UP000264589"/>
    </source>
</evidence>
<comment type="caution">
    <text evidence="1">The sequence shown here is derived from an EMBL/GenBank/DDBJ whole genome shotgun (WGS) entry which is preliminary data.</text>
</comment>
<dbReference type="Proteomes" id="UP000264589">
    <property type="component" value="Unassembled WGS sequence"/>
</dbReference>
<dbReference type="OrthoDB" id="9795973at2"/>
<dbReference type="GO" id="GO:0003887">
    <property type="term" value="F:DNA-directed DNA polymerase activity"/>
    <property type="evidence" value="ECO:0007669"/>
    <property type="project" value="InterPro"/>
</dbReference>
<dbReference type="EMBL" id="QUQO01000002">
    <property type="protein sequence ID" value="RFB01735.1"/>
    <property type="molecule type" value="Genomic_DNA"/>
</dbReference>
<dbReference type="AlphaFoldDB" id="A0A371R8G5"/>
<reference evidence="1 2" key="1">
    <citation type="submission" date="2018-08" db="EMBL/GenBank/DDBJ databases">
        <title>Parvularcula sp. SM1705, isolated from surface water of the South Sea China.</title>
        <authorList>
            <person name="Sun L."/>
        </authorList>
    </citation>
    <scope>NUCLEOTIDE SEQUENCE [LARGE SCALE GENOMIC DNA]</scope>
    <source>
        <strain evidence="1 2">SM1705</strain>
    </source>
</reference>
<dbReference type="SUPFAM" id="SSF102400">
    <property type="entry name" value="DNA polymerase III chi subunit"/>
    <property type="match status" value="1"/>
</dbReference>
<gene>
    <name evidence="1" type="ORF">DX908_15820</name>
</gene>
<dbReference type="Gene3D" id="3.40.50.10110">
    <property type="entry name" value="DNA polymerase III subunit chi"/>
    <property type="match status" value="1"/>
</dbReference>
<dbReference type="RefSeq" id="WP_116393450.1">
    <property type="nucleotide sequence ID" value="NZ_QUQO01000002.1"/>
</dbReference>
<dbReference type="GO" id="GO:0003677">
    <property type="term" value="F:DNA binding"/>
    <property type="evidence" value="ECO:0007669"/>
    <property type="project" value="InterPro"/>
</dbReference>
<dbReference type="InterPro" id="IPR036768">
    <property type="entry name" value="PolIII_chi_sf"/>
</dbReference>
<evidence type="ECO:0000313" key="1">
    <source>
        <dbReference type="EMBL" id="RFB01735.1"/>
    </source>
</evidence>
<dbReference type="GO" id="GO:0032298">
    <property type="term" value="P:positive regulation of DNA-templated DNA replication initiation"/>
    <property type="evidence" value="ECO:0007669"/>
    <property type="project" value="TreeGrafter"/>
</dbReference>
<dbReference type="Pfam" id="PF04364">
    <property type="entry name" value="DNA_pol3_chi"/>
    <property type="match status" value="1"/>
</dbReference>
<dbReference type="PANTHER" id="PTHR38767:SF1">
    <property type="entry name" value="DNA POLYMERASE III SUBUNIT CHI"/>
    <property type="match status" value="1"/>
</dbReference>